<dbReference type="Gene3D" id="3.30.559.30">
    <property type="entry name" value="Nonribosomal peptide synthetase, condensation domain"/>
    <property type="match status" value="1"/>
</dbReference>
<dbReference type="PANTHER" id="PTHR42034">
    <property type="entry name" value="CHROMOSOME 7, WHOLE GENOME SHOTGUN SEQUENCE-RELATED"/>
    <property type="match status" value="1"/>
</dbReference>
<dbReference type="GeneID" id="63689764"/>
<dbReference type="EMBL" id="JH795856">
    <property type="protein sequence ID" value="EJU05458.1"/>
    <property type="molecule type" value="Genomic_DNA"/>
</dbReference>
<feature type="compositionally biased region" description="Pro residues" evidence="1">
    <location>
        <begin position="403"/>
        <end position="417"/>
    </location>
</feature>
<protein>
    <recommendedName>
        <fullName evidence="4">CoA-dependent acyltransferase</fullName>
    </recommendedName>
</protein>
<evidence type="ECO:0008006" key="4">
    <source>
        <dbReference type="Google" id="ProtNLM"/>
    </source>
</evidence>
<name>M5GGG7_DACPD</name>
<dbReference type="Gene3D" id="3.30.559.10">
    <property type="entry name" value="Chloramphenicol acetyltransferase-like domain"/>
    <property type="match status" value="1"/>
</dbReference>
<evidence type="ECO:0000256" key="1">
    <source>
        <dbReference type="SAM" id="MobiDB-lite"/>
    </source>
</evidence>
<dbReference type="HOGENOM" id="CLU_016660_0_0_1"/>
<keyword evidence="3" id="KW-1185">Reference proteome</keyword>
<sequence length="503" mass="56608">MLPTPPQTPTRLPGTVWQRKLGDTELSYFLPSRTEGVNDMYLCIDFTAPRDLVTDERVLAIWAILRTKHPLLAAEVCMQEGEYDSASFRYVAAQDAHEELARARENLRISVQTKEEVILDYLNGPRLLSKEQPAYLLFGQRDLEQAEFHFCLCTTHYLGDGMALHKTANEFFSLLGEGMCDAELFKLLDHEWTERYSTTEDHRDSPIPQPLEEKLPPLPAQSFARYAARVDYENLQRKTIGGHVMPRKKHGPRRTTVPTVPFSAEETGRALKKCKKNGVTISHAIFALCNMVWLGIKPAGGEDLPTMMYAAANLRSYFSSIEESHFYLAVTYFNIMLPSFIPRDLTPTQTLWLRSQSVKRQMNAVVGSKMYVSRARITASQRASQAKTWAAEDDARDAGESLPPSPPPTRPAHAPPKVPSNALIGLSMLGNLDAIYAHKAFPDLQLHGLTTGSRQRGGAMLLFAYTFAGKLWLSLGYDENGFERVIVQKFWQGLLDSVRENLL</sequence>
<dbReference type="PANTHER" id="PTHR42034:SF1">
    <property type="entry name" value="CONDENSATION DOMAIN-CONTAINING PROTEIN"/>
    <property type="match status" value="1"/>
</dbReference>
<accession>M5GGG7</accession>
<feature type="region of interest" description="Disordered" evidence="1">
    <location>
        <begin position="388"/>
        <end position="417"/>
    </location>
</feature>
<dbReference type="STRING" id="1858805.M5GGG7"/>
<reference evidence="2 3" key="1">
    <citation type="journal article" date="2012" name="Science">
        <title>The Paleozoic origin of enzymatic lignin decomposition reconstructed from 31 fungal genomes.</title>
        <authorList>
            <person name="Floudas D."/>
            <person name="Binder M."/>
            <person name="Riley R."/>
            <person name="Barry K."/>
            <person name="Blanchette R.A."/>
            <person name="Henrissat B."/>
            <person name="Martinez A.T."/>
            <person name="Otillar R."/>
            <person name="Spatafora J.W."/>
            <person name="Yadav J.S."/>
            <person name="Aerts A."/>
            <person name="Benoit I."/>
            <person name="Boyd A."/>
            <person name="Carlson A."/>
            <person name="Copeland A."/>
            <person name="Coutinho P.M."/>
            <person name="de Vries R.P."/>
            <person name="Ferreira P."/>
            <person name="Findley K."/>
            <person name="Foster B."/>
            <person name="Gaskell J."/>
            <person name="Glotzer D."/>
            <person name="Gorecki P."/>
            <person name="Heitman J."/>
            <person name="Hesse C."/>
            <person name="Hori C."/>
            <person name="Igarashi K."/>
            <person name="Jurgens J.A."/>
            <person name="Kallen N."/>
            <person name="Kersten P."/>
            <person name="Kohler A."/>
            <person name="Kuees U."/>
            <person name="Kumar T.K.A."/>
            <person name="Kuo A."/>
            <person name="LaButti K."/>
            <person name="Larrondo L.F."/>
            <person name="Lindquist E."/>
            <person name="Ling A."/>
            <person name="Lombard V."/>
            <person name="Lucas S."/>
            <person name="Lundell T."/>
            <person name="Martin R."/>
            <person name="McLaughlin D.J."/>
            <person name="Morgenstern I."/>
            <person name="Morin E."/>
            <person name="Murat C."/>
            <person name="Nagy L.G."/>
            <person name="Nolan M."/>
            <person name="Ohm R.A."/>
            <person name="Patyshakuliyeva A."/>
            <person name="Rokas A."/>
            <person name="Ruiz-Duenas F.J."/>
            <person name="Sabat G."/>
            <person name="Salamov A."/>
            <person name="Samejima M."/>
            <person name="Schmutz J."/>
            <person name="Slot J.C."/>
            <person name="St John F."/>
            <person name="Stenlid J."/>
            <person name="Sun H."/>
            <person name="Sun S."/>
            <person name="Syed K."/>
            <person name="Tsang A."/>
            <person name="Wiebenga A."/>
            <person name="Young D."/>
            <person name="Pisabarro A."/>
            <person name="Eastwood D.C."/>
            <person name="Martin F."/>
            <person name="Cullen D."/>
            <person name="Grigoriev I.V."/>
            <person name="Hibbett D.S."/>
        </authorList>
    </citation>
    <scope>NUCLEOTIDE SEQUENCE [LARGE SCALE GENOMIC DNA]</scope>
    <source>
        <strain evidence="2 3">DJM-731 SS1</strain>
    </source>
</reference>
<dbReference type="RefSeq" id="XP_040632352.1">
    <property type="nucleotide sequence ID" value="XM_040774702.1"/>
</dbReference>
<proteinExistence type="predicted"/>
<dbReference type="AlphaFoldDB" id="M5GGG7"/>
<evidence type="ECO:0000313" key="3">
    <source>
        <dbReference type="Proteomes" id="UP000030653"/>
    </source>
</evidence>
<dbReference type="Proteomes" id="UP000030653">
    <property type="component" value="Unassembled WGS sequence"/>
</dbReference>
<dbReference type="OMA" id="LICAMHF"/>
<dbReference type="OrthoDB" id="3355480at2759"/>
<gene>
    <name evidence="2" type="ORF">DACRYDRAFT_46425</name>
</gene>
<evidence type="ECO:0000313" key="2">
    <source>
        <dbReference type="EMBL" id="EJU05458.1"/>
    </source>
</evidence>
<dbReference type="InterPro" id="IPR023213">
    <property type="entry name" value="CAT-like_dom_sf"/>
</dbReference>
<organism evidence="2 3">
    <name type="scientific">Dacryopinax primogenitus (strain DJM 731)</name>
    <name type="common">Brown rot fungus</name>
    <dbReference type="NCBI Taxonomy" id="1858805"/>
    <lineage>
        <taxon>Eukaryota</taxon>
        <taxon>Fungi</taxon>
        <taxon>Dikarya</taxon>
        <taxon>Basidiomycota</taxon>
        <taxon>Agaricomycotina</taxon>
        <taxon>Dacrymycetes</taxon>
        <taxon>Dacrymycetales</taxon>
        <taxon>Dacrymycetaceae</taxon>
        <taxon>Dacryopinax</taxon>
    </lineage>
</organism>